<evidence type="ECO:0000256" key="4">
    <source>
        <dbReference type="ARBA" id="ARBA00023235"/>
    </source>
</evidence>
<dbReference type="GO" id="GO:0006457">
    <property type="term" value="P:protein folding"/>
    <property type="evidence" value="ECO:0007669"/>
    <property type="project" value="InterPro"/>
</dbReference>
<dbReference type="RefSeq" id="WP_183411340.1">
    <property type="nucleotide sequence ID" value="NZ_JACHWY010000003.1"/>
</dbReference>
<dbReference type="EC" id="5.2.1.8" evidence="6"/>
<evidence type="ECO:0000256" key="2">
    <source>
        <dbReference type="ARBA" id="ARBA00006577"/>
    </source>
</evidence>
<accession>A0A7W4Z6I8</accession>
<comment type="caution">
    <text evidence="8">The sequence shown here is derived from an EMBL/GenBank/DDBJ whole genome shotgun (WGS) entry which is preliminary data.</text>
</comment>
<feature type="domain" description="PPIase FKBP-type" evidence="7">
    <location>
        <begin position="145"/>
        <end position="231"/>
    </location>
</feature>
<dbReference type="SUPFAM" id="SSF54534">
    <property type="entry name" value="FKBP-like"/>
    <property type="match status" value="1"/>
</dbReference>
<dbReference type="InterPro" id="IPR046357">
    <property type="entry name" value="PPIase_dom_sf"/>
</dbReference>
<evidence type="ECO:0000256" key="5">
    <source>
        <dbReference type="PROSITE-ProRule" id="PRU00277"/>
    </source>
</evidence>
<protein>
    <recommendedName>
        <fullName evidence="6">Peptidyl-prolyl cis-trans isomerase</fullName>
        <ecNumber evidence="6">5.2.1.8</ecNumber>
    </recommendedName>
</protein>
<proteinExistence type="inferred from homology"/>
<evidence type="ECO:0000259" key="7">
    <source>
        <dbReference type="PROSITE" id="PS50059"/>
    </source>
</evidence>
<keyword evidence="3 5" id="KW-0697">Rotamase</keyword>
<dbReference type="Proteomes" id="UP000537130">
    <property type="component" value="Unassembled WGS sequence"/>
</dbReference>
<keyword evidence="4 5" id="KW-0413">Isomerase</keyword>
<dbReference type="Gene3D" id="1.10.287.460">
    <property type="entry name" value="Peptidyl-prolyl cis-trans isomerase, FKBP-type, N-terminal domain"/>
    <property type="match status" value="1"/>
</dbReference>
<comment type="similarity">
    <text evidence="2 6">Belongs to the FKBP-type PPIase family.</text>
</comment>
<dbReference type="InterPro" id="IPR036944">
    <property type="entry name" value="PPIase_FKBP_N_sf"/>
</dbReference>
<dbReference type="AlphaFoldDB" id="A0A7W4Z6I8"/>
<dbReference type="PANTHER" id="PTHR43811:SF23">
    <property type="entry name" value="FKBP-TYPE 22 KDA PEPTIDYL-PROLYL CIS-TRANS ISOMERASE"/>
    <property type="match status" value="1"/>
</dbReference>
<evidence type="ECO:0000256" key="3">
    <source>
        <dbReference type="ARBA" id="ARBA00023110"/>
    </source>
</evidence>
<sequence length="238" mass="25213">MKRKVFAVMTMAAAVAACDGGKGSSEAKLDSEMQKVSYSFGVDLGKRIGENMELDVAAFSAGVSDGIEGGDLRMSEEDMMATLQGYQQKKMAEMQAEAEQEATKNQKESEAFLAKNAEQEGVVVLDSGLQYKVVEAGDGATPTADDVVEVHYRGTLIDGTEFDSSYARGESITFPVGGVIAGWTEALQLMPVGSKWELYIPSDLAYGPGGTQGAIGPNQALIFEVELLGIEEEQGGEG</sequence>
<dbReference type="InterPro" id="IPR000774">
    <property type="entry name" value="PPIase_FKBP_N"/>
</dbReference>
<dbReference type="EMBL" id="JACHWY010000003">
    <property type="protein sequence ID" value="MBB3048559.1"/>
    <property type="molecule type" value="Genomic_DNA"/>
</dbReference>
<dbReference type="Pfam" id="PF01346">
    <property type="entry name" value="FKBP_N"/>
    <property type="match status" value="1"/>
</dbReference>
<dbReference type="PROSITE" id="PS50059">
    <property type="entry name" value="FKBP_PPIASE"/>
    <property type="match status" value="1"/>
</dbReference>
<gene>
    <name evidence="8" type="ORF">FHR99_002833</name>
</gene>
<keyword evidence="9" id="KW-1185">Reference proteome</keyword>
<evidence type="ECO:0000313" key="9">
    <source>
        <dbReference type="Proteomes" id="UP000537130"/>
    </source>
</evidence>
<dbReference type="FunFam" id="3.10.50.40:FF:000006">
    <property type="entry name" value="Peptidyl-prolyl cis-trans isomerase"/>
    <property type="match status" value="1"/>
</dbReference>
<dbReference type="Pfam" id="PF00254">
    <property type="entry name" value="FKBP_C"/>
    <property type="match status" value="1"/>
</dbReference>
<evidence type="ECO:0000256" key="6">
    <source>
        <dbReference type="RuleBase" id="RU003915"/>
    </source>
</evidence>
<comment type="catalytic activity">
    <reaction evidence="1 5 6">
        <text>[protein]-peptidylproline (omega=180) = [protein]-peptidylproline (omega=0)</text>
        <dbReference type="Rhea" id="RHEA:16237"/>
        <dbReference type="Rhea" id="RHEA-COMP:10747"/>
        <dbReference type="Rhea" id="RHEA-COMP:10748"/>
        <dbReference type="ChEBI" id="CHEBI:83833"/>
        <dbReference type="ChEBI" id="CHEBI:83834"/>
        <dbReference type="EC" id="5.2.1.8"/>
    </reaction>
</comment>
<organism evidence="8 9">
    <name type="scientific">Litorivivens lipolytica</name>
    <dbReference type="NCBI Taxonomy" id="1524264"/>
    <lineage>
        <taxon>Bacteria</taxon>
        <taxon>Pseudomonadati</taxon>
        <taxon>Pseudomonadota</taxon>
        <taxon>Gammaproteobacteria</taxon>
        <taxon>Litorivivens</taxon>
    </lineage>
</organism>
<evidence type="ECO:0000313" key="8">
    <source>
        <dbReference type="EMBL" id="MBB3048559.1"/>
    </source>
</evidence>
<dbReference type="PANTHER" id="PTHR43811">
    <property type="entry name" value="FKBP-TYPE PEPTIDYL-PROLYL CIS-TRANS ISOMERASE FKPA"/>
    <property type="match status" value="1"/>
</dbReference>
<dbReference type="InterPro" id="IPR001179">
    <property type="entry name" value="PPIase_FKBP_dom"/>
</dbReference>
<dbReference type="PROSITE" id="PS51257">
    <property type="entry name" value="PROKAR_LIPOPROTEIN"/>
    <property type="match status" value="1"/>
</dbReference>
<dbReference type="Gene3D" id="3.10.50.40">
    <property type="match status" value="1"/>
</dbReference>
<evidence type="ECO:0000256" key="1">
    <source>
        <dbReference type="ARBA" id="ARBA00000971"/>
    </source>
</evidence>
<reference evidence="8 9" key="1">
    <citation type="submission" date="2020-08" db="EMBL/GenBank/DDBJ databases">
        <title>Genomic Encyclopedia of Type Strains, Phase III (KMG-III): the genomes of soil and plant-associated and newly described type strains.</title>
        <authorList>
            <person name="Whitman W."/>
        </authorList>
    </citation>
    <scope>NUCLEOTIDE SEQUENCE [LARGE SCALE GENOMIC DNA]</scope>
    <source>
        <strain evidence="8 9">CECT 8654</strain>
    </source>
</reference>
<name>A0A7W4Z6I8_9GAMM</name>
<dbReference type="GO" id="GO:0003755">
    <property type="term" value="F:peptidyl-prolyl cis-trans isomerase activity"/>
    <property type="evidence" value="ECO:0007669"/>
    <property type="project" value="UniProtKB-UniRule"/>
</dbReference>